<name>A0A0K2V7B9_LEPSM</name>
<evidence type="ECO:0000313" key="1">
    <source>
        <dbReference type="EMBL" id="CDW46235.1"/>
    </source>
</evidence>
<sequence>MQQQCDLLMACSHVSHLQPTPQLSRICSFRHPGEDCLLHPSSKFGFTPSCHHATYTPFIFKSYQSVHRRVSRLLVLVKEDVLSKKYRDRGLRFNELRYPIR</sequence>
<protein>
    <submittedName>
        <fullName evidence="1">Uncharacterized protein</fullName>
    </submittedName>
</protein>
<feature type="non-terminal residue" evidence="1">
    <location>
        <position position="101"/>
    </location>
</feature>
<reference evidence="1" key="1">
    <citation type="submission" date="2014-05" db="EMBL/GenBank/DDBJ databases">
        <authorList>
            <person name="Chronopoulou M."/>
        </authorList>
    </citation>
    <scope>NUCLEOTIDE SEQUENCE</scope>
    <source>
        <tissue evidence="1">Whole organism</tissue>
    </source>
</reference>
<dbReference type="EMBL" id="HACA01028874">
    <property type="protein sequence ID" value="CDW46235.1"/>
    <property type="molecule type" value="Transcribed_RNA"/>
</dbReference>
<dbReference type="AlphaFoldDB" id="A0A0K2V7B9"/>
<accession>A0A0K2V7B9</accession>
<organism evidence="1">
    <name type="scientific">Lepeophtheirus salmonis</name>
    <name type="common">Salmon louse</name>
    <name type="synonym">Caligus salmonis</name>
    <dbReference type="NCBI Taxonomy" id="72036"/>
    <lineage>
        <taxon>Eukaryota</taxon>
        <taxon>Metazoa</taxon>
        <taxon>Ecdysozoa</taxon>
        <taxon>Arthropoda</taxon>
        <taxon>Crustacea</taxon>
        <taxon>Multicrustacea</taxon>
        <taxon>Hexanauplia</taxon>
        <taxon>Copepoda</taxon>
        <taxon>Siphonostomatoida</taxon>
        <taxon>Caligidae</taxon>
        <taxon>Lepeophtheirus</taxon>
    </lineage>
</organism>
<proteinExistence type="predicted"/>